<keyword evidence="6" id="KW-1185">Reference proteome</keyword>
<dbReference type="GO" id="GO:0032259">
    <property type="term" value="P:methylation"/>
    <property type="evidence" value="ECO:0007669"/>
    <property type="project" value="UniProtKB-KW"/>
</dbReference>
<dbReference type="SUPFAM" id="SSF53335">
    <property type="entry name" value="S-adenosyl-L-methionine-dependent methyltransferases"/>
    <property type="match status" value="1"/>
</dbReference>
<evidence type="ECO:0000256" key="1">
    <source>
        <dbReference type="ARBA" id="ARBA00022603"/>
    </source>
</evidence>
<dbReference type="Gene3D" id="3.40.50.150">
    <property type="entry name" value="Vaccinia Virus protein VP39"/>
    <property type="match status" value="1"/>
</dbReference>
<evidence type="ECO:0000313" key="5">
    <source>
        <dbReference type="EMBL" id="KAK4263879.1"/>
    </source>
</evidence>
<name>A0AAE1J954_9FABA</name>
<dbReference type="InterPro" id="IPR029063">
    <property type="entry name" value="SAM-dependent_MTases_sf"/>
</dbReference>
<dbReference type="GO" id="GO:0008168">
    <property type="term" value="F:methyltransferase activity"/>
    <property type="evidence" value="ECO:0007669"/>
    <property type="project" value="UniProtKB-KW"/>
</dbReference>
<dbReference type="Pfam" id="PF03492">
    <property type="entry name" value="Methyltransf_7"/>
    <property type="match status" value="1"/>
</dbReference>
<evidence type="ECO:0000313" key="6">
    <source>
        <dbReference type="Proteomes" id="UP001293593"/>
    </source>
</evidence>
<dbReference type="PANTHER" id="PTHR31009">
    <property type="entry name" value="S-ADENOSYL-L-METHIONINE:CARBOXYL METHYLTRANSFERASE FAMILY PROTEIN"/>
    <property type="match status" value="1"/>
</dbReference>
<keyword evidence="1" id="KW-0489">Methyltransferase</keyword>
<evidence type="ECO:0008006" key="7">
    <source>
        <dbReference type="Google" id="ProtNLM"/>
    </source>
</evidence>
<sequence length="361" mass="41003">MNGGEGPRSFYAQNSSLQRSAFEAQKRLIDEAIANNFDYTTITTSASNKNLITIADLGCSTGPNTFIAIHTITQAIKNHYYHHTHEPLSDHHQNLEFQVFFSDQVSNDFNTLFKNIPSNRSYFACGVPGNFRGRLFPKQSLHFVHSASALHWLSRVPKDIMDGSNCRAWNKGRIHHTDAPKEVGEAYEAQFKEDLVNFLNARAEEVVGNGLVALQIPTSPDVIVADDEEIHPARVFELLGSSLMDMARLGIMKEEKVDSFNLPIFYSPIKGVKAIVEENEYFSVEKMEALNLENFYSVPNVYTFVSLFRVVMEDLIKKHFGGAIVDELFDRFTQKVLEFPDIMNPKKLKIVMLFVLLKRKM</sequence>
<dbReference type="AlphaFoldDB" id="A0AAE1J954"/>
<comment type="caution">
    <text evidence="5">The sequence shown here is derived from an EMBL/GenBank/DDBJ whole genome shotgun (WGS) entry which is preliminary data.</text>
</comment>
<dbReference type="EMBL" id="JAWXYG010000009">
    <property type="protein sequence ID" value="KAK4263879.1"/>
    <property type="molecule type" value="Genomic_DNA"/>
</dbReference>
<accession>A0AAE1J954</accession>
<evidence type="ECO:0000256" key="3">
    <source>
        <dbReference type="ARBA" id="ARBA00022723"/>
    </source>
</evidence>
<protein>
    <recommendedName>
        <fullName evidence="7">S-adenosylmethionine-dependent methyltransferase</fullName>
    </recommendedName>
</protein>
<dbReference type="InterPro" id="IPR042086">
    <property type="entry name" value="MeTrfase_capping"/>
</dbReference>
<keyword evidence="4" id="KW-0460">Magnesium</keyword>
<proteinExistence type="predicted"/>
<reference evidence="5" key="1">
    <citation type="submission" date="2023-10" db="EMBL/GenBank/DDBJ databases">
        <title>Chromosome-level genome of the transformable northern wattle, Acacia crassicarpa.</title>
        <authorList>
            <person name="Massaro I."/>
            <person name="Sinha N.R."/>
            <person name="Poethig S."/>
            <person name="Leichty A.R."/>
        </authorList>
    </citation>
    <scope>NUCLEOTIDE SEQUENCE</scope>
    <source>
        <strain evidence="5">Acra3RX</strain>
        <tissue evidence="5">Leaf</tissue>
    </source>
</reference>
<keyword evidence="2" id="KW-0808">Transferase</keyword>
<dbReference type="Proteomes" id="UP001293593">
    <property type="component" value="Unassembled WGS sequence"/>
</dbReference>
<evidence type="ECO:0000256" key="2">
    <source>
        <dbReference type="ARBA" id="ARBA00022679"/>
    </source>
</evidence>
<dbReference type="GO" id="GO:0046872">
    <property type="term" value="F:metal ion binding"/>
    <property type="evidence" value="ECO:0007669"/>
    <property type="project" value="UniProtKB-KW"/>
</dbReference>
<organism evidence="5 6">
    <name type="scientific">Acacia crassicarpa</name>
    <name type="common">northern wattle</name>
    <dbReference type="NCBI Taxonomy" id="499986"/>
    <lineage>
        <taxon>Eukaryota</taxon>
        <taxon>Viridiplantae</taxon>
        <taxon>Streptophyta</taxon>
        <taxon>Embryophyta</taxon>
        <taxon>Tracheophyta</taxon>
        <taxon>Spermatophyta</taxon>
        <taxon>Magnoliopsida</taxon>
        <taxon>eudicotyledons</taxon>
        <taxon>Gunneridae</taxon>
        <taxon>Pentapetalae</taxon>
        <taxon>rosids</taxon>
        <taxon>fabids</taxon>
        <taxon>Fabales</taxon>
        <taxon>Fabaceae</taxon>
        <taxon>Caesalpinioideae</taxon>
        <taxon>mimosoid clade</taxon>
        <taxon>Acacieae</taxon>
        <taxon>Acacia</taxon>
    </lineage>
</organism>
<dbReference type="InterPro" id="IPR005299">
    <property type="entry name" value="MeTrfase_7"/>
</dbReference>
<dbReference type="Gene3D" id="1.10.1200.270">
    <property type="entry name" value="Methyltransferase, alpha-helical capping domain"/>
    <property type="match status" value="1"/>
</dbReference>
<evidence type="ECO:0000256" key="4">
    <source>
        <dbReference type="ARBA" id="ARBA00022842"/>
    </source>
</evidence>
<keyword evidence="3" id="KW-0479">Metal-binding</keyword>
<gene>
    <name evidence="5" type="ORF">QN277_029236</name>
</gene>